<feature type="transmembrane region" description="Helical" evidence="1">
    <location>
        <begin position="214"/>
        <end position="236"/>
    </location>
</feature>
<feature type="transmembrane region" description="Helical" evidence="1">
    <location>
        <begin position="321"/>
        <end position="341"/>
    </location>
</feature>
<protein>
    <recommendedName>
        <fullName evidence="1">Polyprenol-phosphate-mannose--protein mannosyltransferase</fullName>
        <ecNumber evidence="1">2.4.1.-</ecNumber>
    </recommendedName>
</protein>
<evidence type="ECO:0000256" key="1">
    <source>
        <dbReference type="RuleBase" id="RU367007"/>
    </source>
</evidence>
<dbReference type="Pfam" id="PF13231">
    <property type="entry name" value="PMT_2"/>
    <property type="match status" value="1"/>
</dbReference>
<keyword evidence="1" id="KW-1003">Cell membrane</keyword>
<evidence type="ECO:0000313" key="5">
    <source>
        <dbReference type="Proteomes" id="UP001595713"/>
    </source>
</evidence>
<keyword evidence="5" id="KW-1185">Reference proteome</keyword>
<dbReference type="Proteomes" id="UP001595713">
    <property type="component" value="Unassembled WGS sequence"/>
</dbReference>
<feature type="transmembrane region" description="Helical" evidence="1">
    <location>
        <begin position="12"/>
        <end position="30"/>
    </location>
</feature>
<accession>A0ABV7SZA0</accession>
<feature type="transmembrane region" description="Helical" evidence="1">
    <location>
        <begin position="379"/>
        <end position="400"/>
    </location>
</feature>
<dbReference type="EMBL" id="JBHRXP010000009">
    <property type="protein sequence ID" value="MFC3582065.1"/>
    <property type="molecule type" value="Genomic_DNA"/>
</dbReference>
<comment type="subcellular location">
    <subcellularLocation>
        <location evidence="1">Cell membrane</location>
    </subcellularLocation>
</comment>
<dbReference type="InterPro" id="IPR027005">
    <property type="entry name" value="PMT-like"/>
</dbReference>
<proteinExistence type="inferred from homology"/>
<evidence type="ECO:0000313" key="4">
    <source>
        <dbReference type="EMBL" id="MFC3582065.1"/>
    </source>
</evidence>
<feature type="transmembrane region" description="Helical" evidence="1">
    <location>
        <begin position="111"/>
        <end position="128"/>
    </location>
</feature>
<feature type="transmembrane region" description="Helical" evidence="1">
    <location>
        <begin position="347"/>
        <end position="367"/>
    </location>
</feature>
<reference evidence="5" key="1">
    <citation type="journal article" date="2019" name="Int. J. Syst. Evol. Microbiol.">
        <title>The Global Catalogue of Microorganisms (GCM) 10K type strain sequencing project: providing services to taxonomists for standard genome sequencing and annotation.</title>
        <authorList>
            <consortium name="The Broad Institute Genomics Platform"/>
            <consortium name="The Broad Institute Genome Sequencing Center for Infectious Disease"/>
            <person name="Wu L."/>
            <person name="Ma J."/>
        </authorList>
    </citation>
    <scope>NUCLEOTIDE SEQUENCE [LARGE SCALE GENOMIC DNA]</scope>
    <source>
        <strain evidence="5">KCTC 42739</strain>
    </source>
</reference>
<comment type="similarity">
    <text evidence="1">Belongs to the glycosyltransferase 39 family.</text>
</comment>
<sequence length="416" mass="45911">MPVAPAPNRPILPATLIGAAAQFLFTLNIARPSILMFDEVHYVPAARKLLALLGPANIEHPLLGKTLIAAGIWAFGDNQFGWRLPSTLAATAVVLGVFGILWVLFHNTRTAVFGALFTMLNFTVFIQARIGMLDGFMAAFLVLALLALLHAAYAPPGRVWRQWILGSVLLGLAVGVKWAAAPYVAWVALGFLALRWRDRGAPRHWHGLGTLPALALLGAVSVASYCLTFAPAFFYASEPMTLAGLIPFQQTMYLQQTQILPPHPYQSSWWSWPLMIRPIWYLYEPADGAQRGVLLLGNPAILWGGLIAVAWCGWTGLRTRAWTLLGIAGLWGASLLIWAIIPKSLGFFYYYYPSTIWLSLALGAAAQRWPARRKHWDDAYLAVAAVLFVYFYPIISAAALPGPPAFKYWMWLPSWA</sequence>
<comment type="function">
    <text evidence="1">Protein O-mannosyltransferase that catalyzes the transfer of a single mannose residue from a polyprenol phospho-mannosyl lipidic donor to the hydroxyl group of selected serine and threonine residues in acceptor proteins.</text>
</comment>
<feature type="transmembrane region" description="Helical" evidence="1">
    <location>
        <begin position="135"/>
        <end position="153"/>
    </location>
</feature>
<keyword evidence="1" id="KW-0472">Membrane</keyword>
<feature type="domain" description="Glycosyltransferase RgtA/B/C/D-like" evidence="2">
    <location>
        <begin position="60"/>
        <end position="216"/>
    </location>
</feature>
<keyword evidence="1 4" id="KW-0808">Transferase</keyword>
<feature type="domain" description="Protein O-mannosyl-transferase C-terminal four TM" evidence="3">
    <location>
        <begin position="244"/>
        <end position="312"/>
    </location>
</feature>
<dbReference type="InterPro" id="IPR038731">
    <property type="entry name" value="RgtA/B/C-like"/>
</dbReference>
<evidence type="ECO:0000259" key="2">
    <source>
        <dbReference type="Pfam" id="PF13231"/>
    </source>
</evidence>
<comment type="pathway">
    <text evidence="1">Protein modification; protein glycosylation.</text>
</comment>
<feature type="transmembrane region" description="Helical" evidence="1">
    <location>
        <begin position="293"/>
        <end position="314"/>
    </location>
</feature>
<evidence type="ECO:0000259" key="3">
    <source>
        <dbReference type="Pfam" id="PF16192"/>
    </source>
</evidence>
<dbReference type="InterPro" id="IPR032421">
    <property type="entry name" value="PMT_4TMC"/>
</dbReference>
<organism evidence="4 5">
    <name type="scientific">Sphingomonas hylomeconis</name>
    <dbReference type="NCBI Taxonomy" id="1395958"/>
    <lineage>
        <taxon>Bacteria</taxon>
        <taxon>Pseudomonadati</taxon>
        <taxon>Pseudomonadota</taxon>
        <taxon>Alphaproteobacteria</taxon>
        <taxon>Sphingomonadales</taxon>
        <taxon>Sphingomonadaceae</taxon>
        <taxon>Sphingomonas</taxon>
    </lineage>
</organism>
<dbReference type="Pfam" id="PF16192">
    <property type="entry name" value="PMT_4TMC"/>
    <property type="match status" value="1"/>
</dbReference>
<dbReference type="RefSeq" id="WP_261294511.1">
    <property type="nucleotide sequence ID" value="NZ_JANQBK010000008.1"/>
</dbReference>
<dbReference type="GO" id="GO:0016757">
    <property type="term" value="F:glycosyltransferase activity"/>
    <property type="evidence" value="ECO:0007669"/>
    <property type="project" value="UniProtKB-KW"/>
</dbReference>
<dbReference type="PANTHER" id="PTHR10050">
    <property type="entry name" value="DOLICHYL-PHOSPHATE-MANNOSE--PROTEIN MANNOSYLTRANSFERASE"/>
    <property type="match status" value="1"/>
</dbReference>
<keyword evidence="1 4" id="KW-0328">Glycosyltransferase</keyword>
<gene>
    <name evidence="4" type="ORF">ACFONA_17990</name>
</gene>
<feature type="transmembrane region" description="Helical" evidence="1">
    <location>
        <begin position="87"/>
        <end position="105"/>
    </location>
</feature>
<comment type="caution">
    <text evidence="4">The sequence shown here is derived from an EMBL/GenBank/DDBJ whole genome shotgun (WGS) entry which is preliminary data.</text>
</comment>
<dbReference type="EC" id="2.4.1.-" evidence="1"/>
<keyword evidence="1" id="KW-0812">Transmembrane</keyword>
<feature type="transmembrane region" description="Helical" evidence="1">
    <location>
        <begin position="165"/>
        <end position="194"/>
    </location>
</feature>
<keyword evidence="1" id="KW-1133">Transmembrane helix</keyword>
<name>A0ABV7SZA0_9SPHN</name>